<dbReference type="Proteomes" id="UP000037751">
    <property type="component" value="Unassembled WGS sequence"/>
</dbReference>
<dbReference type="GeneID" id="28727652"/>
<dbReference type="PANTHER" id="PTHR46028:SF2">
    <property type="entry name" value="KYNURENINE 3-MONOOXYGENASE"/>
    <property type="match status" value="1"/>
</dbReference>
<feature type="domain" description="FAD-binding" evidence="7">
    <location>
        <begin position="4"/>
        <end position="347"/>
    </location>
</feature>
<keyword evidence="4" id="KW-0521">NADP</keyword>
<keyword evidence="9" id="KW-1185">Reference proteome</keyword>
<dbReference type="GO" id="GO:0070189">
    <property type="term" value="P:kynurenine metabolic process"/>
    <property type="evidence" value="ECO:0007669"/>
    <property type="project" value="TreeGrafter"/>
</dbReference>
<dbReference type="GO" id="GO:0004502">
    <property type="term" value="F:kynurenine 3-monooxygenase activity"/>
    <property type="evidence" value="ECO:0007669"/>
    <property type="project" value="TreeGrafter"/>
</dbReference>
<dbReference type="PRINTS" id="PR00420">
    <property type="entry name" value="RNGMNOXGNASE"/>
</dbReference>
<proteinExistence type="predicted"/>
<evidence type="ECO:0000256" key="2">
    <source>
        <dbReference type="ARBA" id="ARBA00022630"/>
    </source>
</evidence>
<accession>A0A0N0RSE3</accession>
<evidence type="ECO:0000259" key="7">
    <source>
        <dbReference type="Pfam" id="PF01494"/>
    </source>
</evidence>
<dbReference type="InterPro" id="IPR002938">
    <property type="entry name" value="FAD-bd"/>
</dbReference>
<name>A0A0N0RSE3_9BASI</name>
<evidence type="ECO:0000313" key="9">
    <source>
        <dbReference type="Proteomes" id="UP000037751"/>
    </source>
</evidence>
<keyword evidence="2" id="KW-0285">Flavoprotein</keyword>
<evidence type="ECO:0000256" key="1">
    <source>
        <dbReference type="ARBA" id="ARBA00001974"/>
    </source>
</evidence>
<protein>
    <submittedName>
        <fullName evidence="8">Kynurenine 3-monooxygenase</fullName>
    </submittedName>
</protein>
<evidence type="ECO:0000256" key="6">
    <source>
        <dbReference type="ARBA" id="ARBA00023033"/>
    </source>
</evidence>
<gene>
    <name evidence="8" type="ORF">Malapachy_1272</name>
</gene>
<evidence type="ECO:0000256" key="4">
    <source>
        <dbReference type="ARBA" id="ARBA00022857"/>
    </source>
</evidence>
<dbReference type="RefSeq" id="XP_017992635.1">
    <property type="nucleotide sequence ID" value="XM_018135777.1"/>
</dbReference>
<dbReference type="PANTHER" id="PTHR46028">
    <property type="entry name" value="KYNURENINE 3-MONOOXYGENASE"/>
    <property type="match status" value="1"/>
</dbReference>
<dbReference type="EMBL" id="LGAV01000003">
    <property type="protein sequence ID" value="KOS15003.1"/>
    <property type="molecule type" value="Genomic_DNA"/>
</dbReference>
<organism evidence="8 9">
    <name type="scientific">Malassezia pachydermatis</name>
    <dbReference type="NCBI Taxonomy" id="77020"/>
    <lineage>
        <taxon>Eukaryota</taxon>
        <taxon>Fungi</taxon>
        <taxon>Dikarya</taxon>
        <taxon>Basidiomycota</taxon>
        <taxon>Ustilaginomycotina</taxon>
        <taxon>Malasseziomycetes</taxon>
        <taxon>Malasseziales</taxon>
        <taxon>Malasseziaceae</taxon>
        <taxon>Malassezia</taxon>
    </lineage>
</organism>
<dbReference type="Gene3D" id="3.50.50.60">
    <property type="entry name" value="FAD/NAD(P)-binding domain"/>
    <property type="match status" value="1"/>
</dbReference>
<comment type="caution">
    <text evidence="8">The sequence shown here is derived from an EMBL/GenBank/DDBJ whole genome shotgun (WGS) entry which is preliminary data.</text>
</comment>
<comment type="cofactor">
    <cofactor evidence="1">
        <name>FAD</name>
        <dbReference type="ChEBI" id="CHEBI:57692"/>
    </cofactor>
</comment>
<reference evidence="8 9" key="1">
    <citation type="submission" date="2015-07" db="EMBL/GenBank/DDBJ databases">
        <title>Draft Genome Sequence of Malassezia furfur CBS1878 and Malassezia pachydermatis CBS1879.</title>
        <authorList>
            <person name="Triana S."/>
            <person name="Ohm R."/>
            <person name="Gonzalez A."/>
            <person name="DeCock H."/>
            <person name="Restrepo S."/>
            <person name="Celis A."/>
        </authorList>
    </citation>
    <scope>NUCLEOTIDE SEQUENCE [LARGE SCALE GENOMIC DNA]</scope>
    <source>
        <strain evidence="8 9">CBS 1879</strain>
    </source>
</reference>
<dbReference type="AlphaFoldDB" id="A0A0N0RSE3"/>
<dbReference type="SUPFAM" id="SSF51905">
    <property type="entry name" value="FAD/NAD(P)-binding domain"/>
    <property type="match status" value="1"/>
</dbReference>
<dbReference type="Pfam" id="PF01494">
    <property type="entry name" value="FAD_binding_3"/>
    <property type="match status" value="1"/>
</dbReference>
<dbReference type="OrthoDB" id="10053569at2759"/>
<keyword evidence="6 8" id="KW-0503">Monooxygenase</keyword>
<dbReference type="GO" id="GO:0071949">
    <property type="term" value="F:FAD binding"/>
    <property type="evidence" value="ECO:0007669"/>
    <property type="project" value="InterPro"/>
</dbReference>
<dbReference type="STRING" id="77020.A0A0N0RSE3"/>
<dbReference type="InterPro" id="IPR036188">
    <property type="entry name" value="FAD/NAD-bd_sf"/>
</dbReference>
<sequence>MPPTVGVVGAGPVGCLAALELAQRGFHVHVYERQSRDAYLASLTSPYSPNEMVTRRGLQALRAASRPGPTSVTASLASSIQALCIPVDTRETHYATSSSRQRLGPHGEAVYSLRHGALLRVLYDAMQSHHAIDMHMGCHVDAMDVLSDAVYIHTSSGPSLPPLSTRCDWVVGCDGWHSIVRQHMVRVADVHTATETLEGAWVTFVVPPVPSLSTVTFAMDPGSVHVWTHDTLCVTACPNRDASFTATLYAPATLLSEARKSATSMQQLVQTHAPHLLPYLPTDTFTHLTTTTPTPLGRASCEPMHAGASLLLLGDAAHTLTPFNAQGLNGGWDDVRIFMDELDAALEHTPLAALHMHSVFARVSRRRRDDHGQGGGGKTV</sequence>
<dbReference type="VEuPathDB" id="FungiDB:Malapachy_1272"/>
<evidence type="ECO:0000256" key="3">
    <source>
        <dbReference type="ARBA" id="ARBA00022827"/>
    </source>
</evidence>
<evidence type="ECO:0000256" key="5">
    <source>
        <dbReference type="ARBA" id="ARBA00023002"/>
    </source>
</evidence>
<dbReference type="GO" id="GO:0005741">
    <property type="term" value="C:mitochondrial outer membrane"/>
    <property type="evidence" value="ECO:0007669"/>
    <property type="project" value="TreeGrafter"/>
</dbReference>
<keyword evidence="5" id="KW-0560">Oxidoreductase</keyword>
<evidence type="ECO:0000313" key="8">
    <source>
        <dbReference type="EMBL" id="KOS15003.1"/>
    </source>
</evidence>
<keyword evidence="3" id="KW-0274">FAD</keyword>